<keyword evidence="7" id="KW-0998">Cell outer membrane</keyword>
<accession>A0ABN6KET0</accession>
<evidence type="ECO:0000256" key="7">
    <source>
        <dbReference type="ARBA" id="ARBA00023237"/>
    </source>
</evidence>
<evidence type="ECO:0000256" key="6">
    <source>
        <dbReference type="ARBA" id="ARBA00023136"/>
    </source>
</evidence>
<keyword evidence="4" id="KW-0812">Transmembrane</keyword>
<evidence type="ECO:0000256" key="2">
    <source>
        <dbReference type="ARBA" id="ARBA00008163"/>
    </source>
</evidence>
<comment type="subcellular location">
    <subcellularLocation>
        <location evidence="1">Cell outer membrane</location>
        <topology evidence="1">Multi-pass membrane protein</topology>
    </subcellularLocation>
</comment>
<dbReference type="InterPro" id="IPR005017">
    <property type="entry name" value="OMPP1/FadL/TodX"/>
</dbReference>
<name>A0ABN6KET0_9LEPT</name>
<reference evidence="8 9" key="1">
    <citation type="submission" date="2021-08" db="EMBL/GenBank/DDBJ databases">
        <title>Complete genome sequence of Leptospira kobayashii strain E30.</title>
        <authorList>
            <person name="Nakao R."/>
            <person name="Nakamura S."/>
            <person name="Masuzawa T."/>
            <person name="Koizumi N."/>
        </authorList>
    </citation>
    <scope>NUCLEOTIDE SEQUENCE [LARGE SCALE GENOMIC DNA]</scope>
    <source>
        <strain evidence="8 9">E30</strain>
    </source>
</reference>
<organism evidence="8 9">
    <name type="scientific">Leptospira kobayashii</name>
    <dbReference type="NCBI Taxonomy" id="1917830"/>
    <lineage>
        <taxon>Bacteria</taxon>
        <taxon>Pseudomonadati</taxon>
        <taxon>Spirochaetota</taxon>
        <taxon>Spirochaetia</taxon>
        <taxon>Leptospirales</taxon>
        <taxon>Leptospiraceae</taxon>
        <taxon>Leptospira</taxon>
    </lineage>
</organism>
<dbReference type="RefSeq" id="WP_109020737.1">
    <property type="nucleotide sequence ID" value="NZ_AP025028.1"/>
</dbReference>
<dbReference type="PANTHER" id="PTHR35093">
    <property type="entry name" value="OUTER MEMBRANE PROTEIN NMB0088-RELATED"/>
    <property type="match status" value="1"/>
</dbReference>
<evidence type="ECO:0000256" key="1">
    <source>
        <dbReference type="ARBA" id="ARBA00004571"/>
    </source>
</evidence>
<comment type="similarity">
    <text evidence="2">Belongs to the OmpP1/FadL family.</text>
</comment>
<dbReference type="Gene3D" id="2.40.160.60">
    <property type="entry name" value="Outer membrane protein transport protein (OMPP1/FadL/TodX)"/>
    <property type="match status" value="1"/>
</dbReference>
<protein>
    <submittedName>
        <fullName evidence="8">Transporter</fullName>
    </submittedName>
</protein>
<gene>
    <name evidence="8" type="ORF">LPTSP3_g08220</name>
</gene>
<dbReference type="PANTHER" id="PTHR35093:SF8">
    <property type="entry name" value="OUTER MEMBRANE PROTEIN NMB0088-RELATED"/>
    <property type="match status" value="1"/>
</dbReference>
<evidence type="ECO:0000256" key="4">
    <source>
        <dbReference type="ARBA" id="ARBA00022692"/>
    </source>
</evidence>
<evidence type="ECO:0000256" key="5">
    <source>
        <dbReference type="ARBA" id="ARBA00022729"/>
    </source>
</evidence>
<keyword evidence="6" id="KW-0472">Membrane</keyword>
<evidence type="ECO:0000313" key="9">
    <source>
        <dbReference type="Proteomes" id="UP000245263"/>
    </source>
</evidence>
<dbReference type="Proteomes" id="UP000245263">
    <property type="component" value="Chromosome 1"/>
</dbReference>
<dbReference type="SUPFAM" id="SSF56935">
    <property type="entry name" value="Porins"/>
    <property type="match status" value="1"/>
</dbReference>
<proteinExistence type="inferred from homology"/>
<keyword evidence="9" id="KW-1185">Reference proteome</keyword>
<dbReference type="Pfam" id="PF03349">
    <property type="entry name" value="Toluene_X"/>
    <property type="match status" value="1"/>
</dbReference>
<sequence length="475" mass="52152">MITYSSIRFRFFSLLLVGLFYSLSPKSELFAIDGLTRNANNARYEGLAGTNTALGGSAIDVTLNPANLSLKKGRVLEFGFTNSTINTRYQDQFLDKDQKNIYSNDVKSTLNAPAPYIAFKTPITDNIDYGVAFYVPGGAAGGVDKILRNTPNGQNTNEWSGLNLVSPLGDSRQIRESNSNQFAVVKLVNGISVKFGNLSLGASIEGLYGYQRLNQKYYDVTGNIEIPGQGYYYESSKKAFSLGGILGANYTVNDWVRIGYSYQAHSSLPLDGGYTIGVNNPNYYRKTGVSYHFNLPEKHSLGFAFGPEGIKLAIDFVYSNYGSYLRKANQTLEDPWLPTPLGNIASADAHLNFRDQGGVQLGLEHKLNETWTYRLGYSYNNLLIKSNGLGGTTGGFFSIHHVFAGGFSYTFDTWSIDLGASYNAPRNKIYGGKGTDWDLSHAIKTGPTEFNGLGYSYNAESTFLNVTLGATKKFE</sequence>
<evidence type="ECO:0000313" key="8">
    <source>
        <dbReference type="EMBL" id="BDA77892.1"/>
    </source>
</evidence>
<keyword evidence="5" id="KW-0732">Signal</keyword>
<dbReference type="EMBL" id="AP025028">
    <property type="protein sequence ID" value="BDA77892.1"/>
    <property type="molecule type" value="Genomic_DNA"/>
</dbReference>
<keyword evidence="3" id="KW-1134">Transmembrane beta strand</keyword>
<evidence type="ECO:0000256" key="3">
    <source>
        <dbReference type="ARBA" id="ARBA00022452"/>
    </source>
</evidence>